<dbReference type="Pfam" id="PF00734">
    <property type="entry name" value="CBM_1"/>
    <property type="match status" value="1"/>
</dbReference>
<name>A0A7S2L0T2_9DINO</name>
<evidence type="ECO:0000256" key="1">
    <source>
        <dbReference type="ARBA" id="ARBA00022729"/>
    </source>
</evidence>
<gene>
    <name evidence="5" type="ORF">BRAN1462_LOCUS34990</name>
</gene>
<dbReference type="EMBL" id="HBGW01055146">
    <property type="protein sequence ID" value="CAD9592395.1"/>
    <property type="molecule type" value="Transcribed_RNA"/>
</dbReference>
<evidence type="ECO:0000259" key="4">
    <source>
        <dbReference type="PROSITE" id="PS51164"/>
    </source>
</evidence>
<dbReference type="GO" id="GO:0030248">
    <property type="term" value="F:cellulose binding"/>
    <property type="evidence" value="ECO:0007669"/>
    <property type="project" value="InterPro"/>
</dbReference>
<accession>A0A7S2L0T2</accession>
<evidence type="ECO:0008006" key="6">
    <source>
        <dbReference type="Google" id="ProtNLM"/>
    </source>
</evidence>
<dbReference type="GO" id="GO:0005975">
    <property type="term" value="P:carbohydrate metabolic process"/>
    <property type="evidence" value="ECO:0007669"/>
    <property type="project" value="InterPro"/>
</dbReference>
<dbReference type="PROSITE" id="PS50842">
    <property type="entry name" value="EXPANSIN_EG45"/>
    <property type="match status" value="1"/>
</dbReference>
<feature type="region of interest" description="Disordered" evidence="2">
    <location>
        <begin position="348"/>
        <end position="458"/>
    </location>
</feature>
<dbReference type="PANTHER" id="PTHR31867">
    <property type="entry name" value="EXPANSIN-A15"/>
    <property type="match status" value="1"/>
</dbReference>
<dbReference type="InterPro" id="IPR007112">
    <property type="entry name" value="Expansin/allergen_DPBB_dom"/>
</dbReference>
<organism evidence="5">
    <name type="scientific">Zooxanthella nutricula</name>
    <dbReference type="NCBI Taxonomy" id="1333877"/>
    <lineage>
        <taxon>Eukaryota</taxon>
        <taxon>Sar</taxon>
        <taxon>Alveolata</taxon>
        <taxon>Dinophyceae</taxon>
        <taxon>Peridiniales</taxon>
        <taxon>Peridiniales incertae sedis</taxon>
        <taxon>Zooxanthella</taxon>
    </lineage>
</organism>
<feature type="compositionally biased region" description="Low complexity" evidence="2">
    <location>
        <begin position="365"/>
        <end position="386"/>
    </location>
</feature>
<dbReference type="InterPro" id="IPR000254">
    <property type="entry name" value="CBD"/>
</dbReference>
<dbReference type="SUPFAM" id="SSF50685">
    <property type="entry name" value="Barwin-like endoglucanases"/>
    <property type="match status" value="1"/>
</dbReference>
<feature type="domain" description="Expansin-like EG45" evidence="3">
    <location>
        <begin position="72"/>
        <end position="186"/>
    </location>
</feature>
<evidence type="ECO:0000313" key="5">
    <source>
        <dbReference type="EMBL" id="CAD9592395.1"/>
    </source>
</evidence>
<evidence type="ECO:0000259" key="3">
    <source>
        <dbReference type="PROSITE" id="PS50842"/>
    </source>
</evidence>
<dbReference type="InterPro" id="IPR036908">
    <property type="entry name" value="RlpA-like_sf"/>
</dbReference>
<dbReference type="CDD" id="cd22271">
    <property type="entry name" value="DPBB_EXP_N-like"/>
    <property type="match status" value="1"/>
</dbReference>
<feature type="compositionally biased region" description="Polar residues" evidence="2">
    <location>
        <begin position="46"/>
        <end position="58"/>
    </location>
</feature>
<proteinExistence type="predicted"/>
<feature type="domain" description="CBM1" evidence="4">
    <location>
        <begin position="304"/>
        <end position="345"/>
    </location>
</feature>
<feature type="region of interest" description="Disordered" evidence="2">
    <location>
        <begin position="1"/>
        <end position="58"/>
    </location>
</feature>
<reference evidence="5" key="1">
    <citation type="submission" date="2021-01" db="EMBL/GenBank/DDBJ databases">
        <authorList>
            <person name="Corre E."/>
            <person name="Pelletier E."/>
            <person name="Niang G."/>
            <person name="Scheremetjew M."/>
            <person name="Finn R."/>
            <person name="Kale V."/>
            <person name="Holt S."/>
            <person name="Cochrane G."/>
            <person name="Meng A."/>
            <person name="Brown T."/>
            <person name="Cohen L."/>
        </authorList>
    </citation>
    <scope>NUCLEOTIDE SEQUENCE</scope>
    <source>
        <strain evidence="5">RCC3387</strain>
    </source>
</reference>
<dbReference type="GO" id="GO:0005576">
    <property type="term" value="C:extracellular region"/>
    <property type="evidence" value="ECO:0007669"/>
    <property type="project" value="InterPro"/>
</dbReference>
<dbReference type="AlphaFoldDB" id="A0A7S2L0T2"/>
<dbReference type="PROSITE" id="PS51164">
    <property type="entry name" value="CBM1_2"/>
    <property type="match status" value="1"/>
</dbReference>
<evidence type="ECO:0000256" key="2">
    <source>
        <dbReference type="SAM" id="MobiDB-lite"/>
    </source>
</evidence>
<dbReference type="SMART" id="SM00236">
    <property type="entry name" value="fCBD"/>
    <property type="match status" value="1"/>
</dbReference>
<sequence>MGTEAPGAVAMSTTLGSADGAPQPGIATTAAPTTASSIGGTTAPSNTSLAASSGTKSRGTLTMWSTQEALIGSQCEYANAPVNSLTDPVLPSYLRSGFHCAIGDSSPGFGKGEQCGLCYKVTSLSDDGTAGTPGQRGSAVVMVSNGGAGGDAHFDCILESFQEITGAETGIFDVEFEQVPCDDVTGGPVVINWADQNAYYCKMMFGNIGGWGQLDSVRACLDGSECADMTQHSGATWTGCPTGKGSSMTFELTQRSPAGATSTITCECSDESWPWATGTRCTCPDNFALLENFASKQEDAATEECAEPWAQCGGIGASKGKWNGPICCTEGYSCHSFGEWWASCKPSSWHEHSSPTSPTAGGDTSDAAPDSPAARDVATPKESMSPSAPPEPMRSPLAGGWPAKMPSWLPKPAAGHSVHPWMPTQPGKEGQPMMPEWPPAFGKPFGIPKPAAAEPANP</sequence>
<feature type="compositionally biased region" description="Low complexity" evidence="2">
    <location>
        <begin position="20"/>
        <end position="45"/>
    </location>
</feature>
<dbReference type="Gene3D" id="2.40.40.10">
    <property type="entry name" value="RlpA-like domain"/>
    <property type="match status" value="1"/>
</dbReference>
<keyword evidence="1" id="KW-0732">Signal</keyword>
<protein>
    <recommendedName>
        <fullName evidence="6">Cellulase</fullName>
    </recommendedName>
</protein>
<dbReference type="InterPro" id="IPR002963">
    <property type="entry name" value="Expansin"/>
</dbReference>